<reference evidence="1" key="1">
    <citation type="submission" date="2024-03" db="EMBL/GenBank/DDBJ databases">
        <title>WGS assembly of Saponaria officinalis var. Norfolk2.</title>
        <authorList>
            <person name="Jenkins J."/>
            <person name="Shu S."/>
            <person name="Grimwood J."/>
            <person name="Barry K."/>
            <person name="Goodstein D."/>
            <person name="Schmutz J."/>
            <person name="Leebens-Mack J."/>
            <person name="Osbourn A."/>
        </authorList>
    </citation>
    <scope>NUCLEOTIDE SEQUENCE [LARGE SCALE GENOMIC DNA]</scope>
    <source>
        <strain evidence="1">JIC</strain>
    </source>
</reference>
<evidence type="ECO:0000313" key="1">
    <source>
        <dbReference type="EMBL" id="KAK9724585.1"/>
    </source>
</evidence>
<dbReference type="Proteomes" id="UP001443914">
    <property type="component" value="Unassembled WGS sequence"/>
</dbReference>
<dbReference type="EMBL" id="JBDFQZ010000005">
    <property type="protein sequence ID" value="KAK9724585.1"/>
    <property type="molecule type" value="Genomic_DNA"/>
</dbReference>
<evidence type="ECO:0000313" key="2">
    <source>
        <dbReference type="Proteomes" id="UP001443914"/>
    </source>
</evidence>
<proteinExistence type="predicted"/>
<name>A0AAW1KR26_SAPOF</name>
<keyword evidence="2" id="KW-1185">Reference proteome</keyword>
<dbReference type="AlphaFoldDB" id="A0AAW1KR26"/>
<gene>
    <name evidence="1" type="ORF">RND81_05G084600</name>
</gene>
<protein>
    <submittedName>
        <fullName evidence="1">Uncharacterized protein</fullName>
    </submittedName>
</protein>
<sequence>MPKTNVFLHRTMRTQFSWTKLLIVILALISPFLVFSRSISANDANPNQKRSVLVEFETQNNVRPADFVTRGPEDSGKKSEVMNLHVTAHVAIPTGPNPLHN</sequence>
<organism evidence="1 2">
    <name type="scientific">Saponaria officinalis</name>
    <name type="common">Common soapwort</name>
    <name type="synonym">Lychnis saponaria</name>
    <dbReference type="NCBI Taxonomy" id="3572"/>
    <lineage>
        <taxon>Eukaryota</taxon>
        <taxon>Viridiplantae</taxon>
        <taxon>Streptophyta</taxon>
        <taxon>Embryophyta</taxon>
        <taxon>Tracheophyta</taxon>
        <taxon>Spermatophyta</taxon>
        <taxon>Magnoliopsida</taxon>
        <taxon>eudicotyledons</taxon>
        <taxon>Gunneridae</taxon>
        <taxon>Pentapetalae</taxon>
        <taxon>Caryophyllales</taxon>
        <taxon>Caryophyllaceae</taxon>
        <taxon>Caryophylleae</taxon>
        <taxon>Saponaria</taxon>
    </lineage>
</organism>
<comment type="caution">
    <text evidence="1">The sequence shown here is derived from an EMBL/GenBank/DDBJ whole genome shotgun (WGS) entry which is preliminary data.</text>
</comment>
<accession>A0AAW1KR26</accession>